<accession>A0AAV4AZ79</accession>
<dbReference type="Pfam" id="PF02752">
    <property type="entry name" value="Arrestin_C"/>
    <property type="match status" value="1"/>
</dbReference>
<dbReference type="PANTHER" id="PTHR11188">
    <property type="entry name" value="ARRESTIN DOMAIN CONTAINING PROTEIN"/>
    <property type="match status" value="1"/>
</dbReference>
<dbReference type="InterPro" id="IPR011021">
    <property type="entry name" value="Arrestin-like_N"/>
</dbReference>
<dbReference type="InterPro" id="IPR014756">
    <property type="entry name" value="Ig_E-set"/>
</dbReference>
<keyword evidence="4" id="KW-1185">Reference proteome</keyword>
<dbReference type="Gene3D" id="2.60.40.640">
    <property type="match status" value="2"/>
</dbReference>
<dbReference type="GO" id="GO:0005737">
    <property type="term" value="C:cytoplasm"/>
    <property type="evidence" value="ECO:0007669"/>
    <property type="project" value="TreeGrafter"/>
</dbReference>
<dbReference type="EMBL" id="BLXT01004491">
    <property type="protein sequence ID" value="GFO13675.1"/>
    <property type="molecule type" value="Genomic_DNA"/>
</dbReference>
<proteinExistence type="inferred from homology"/>
<organism evidence="3 4">
    <name type="scientific">Plakobranchus ocellatus</name>
    <dbReference type="NCBI Taxonomy" id="259542"/>
    <lineage>
        <taxon>Eukaryota</taxon>
        <taxon>Metazoa</taxon>
        <taxon>Spiralia</taxon>
        <taxon>Lophotrochozoa</taxon>
        <taxon>Mollusca</taxon>
        <taxon>Gastropoda</taxon>
        <taxon>Heterobranchia</taxon>
        <taxon>Euthyneura</taxon>
        <taxon>Panpulmonata</taxon>
        <taxon>Sacoglossa</taxon>
        <taxon>Placobranchoidea</taxon>
        <taxon>Plakobranchidae</taxon>
        <taxon>Plakobranchus</taxon>
    </lineage>
</organism>
<evidence type="ECO:0000259" key="2">
    <source>
        <dbReference type="SMART" id="SM01017"/>
    </source>
</evidence>
<name>A0AAV4AZ79_9GAST</name>
<gene>
    <name evidence="3" type="ORF">PoB_004018000</name>
</gene>
<dbReference type="GO" id="GO:0015031">
    <property type="term" value="P:protein transport"/>
    <property type="evidence" value="ECO:0007669"/>
    <property type="project" value="TreeGrafter"/>
</dbReference>
<dbReference type="InterPro" id="IPR011022">
    <property type="entry name" value="Arrestin_C-like"/>
</dbReference>
<evidence type="ECO:0000313" key="4">
    <source>
        <dbReference type="Proteomes" id="UP000735302"/>
    </source>
</evidence>
<feature type="domain" description="Arrestin C-terminal-like" evidence="2">
    <location>
        <begin position="181"/>
        <end position="311"/>
    </location>
</feature>
<dbReference type="SUPFAM" id="SSF81296">
    <property type="entry name" value="E set domains"/>
    <property type="match status" value="2"/>
</dbReference>
<dbReference type="AlphaFoldDB" id="A0AAV4AZ79"/>
<evidence type="ECO:0000256" key="1">
    <source>
        <dbReference type="ARBA" id="ARBA00005298"/>
    </source>
</evidence>
<comment type="caution">
    <text evidence="3">The sequence shown here is derived from an EMBL/GenBank/DDBJ whole genome shotgun (WGS) entry which is preliminary data.</text>
</comment>
<comment type="similarity">
    <text evidence="1">Belongs to the arrestin family.</text>
</comment>
<evidence type="ECO:0000313" key="3">
    <source>
        <dbReference type="EMBL" id="GFO13675.1"/>
    </source>
</evidence>
<reference evidence="3 4" key="1">
    <citation type="journal article" date="2021" name="Elife">
        <title>Chloroplast acquisition without the gene transfer in kleptoplastic sea slugs, Plakobranchus ocellatus.</title>
        <authorList>
            <person name="Maeda T."/>
            <person name="Takahashi S."/>
            <person name="Yoshida T."/>
            <person name="Shimamura S."/>
            <person name="Takaki Y."/>
            <person name="Nagai Y."/>
            <person name="Toyoda A."/>
            <person name="Suzuki Y."/>
            <person name="Arimoto A."/>
            <person name="Ishii H."/>
            <person name="Satoh N."/>
            <person name="Nishiyama T."/>
            <person name="Hasebe M."/>
            <person name="Maruyama T."/>
            <person name="Minagawa J."/>
            <person name="Obokata J."/>
            <person name="Shigenobu S."/>
        </authorList>
    </citation>
    <scope>NUCLEOTIDE SEQUENCE [LARGE SCALE GENOMIC DNA]</scope>
</reference>
<dbReference type="PANTHER" id="PTHR11188:SF17">
    <property type="entry name" value="FI21816P1"/>
    <property type="match status" value="1"/>
</dbReference>
<dbReference type="Pfam" id="PF00339">
    <property type="entry name" value="Arrestin_N"/>
    <property type="match status" value="1"/>
</dbReference>
<dbReference type="InterPro" id="IPR014752">
    <property type="entry name" value="Arrestin-like_C"/>
</dbReference>
<dbReference type="InterPro" id="IPR050357">
    <property type="entry name" value="Arrestin_domain-protein"/>
</dbReference>
<dbReference type="Proteomes" id="UP000735302">
    <property type="component" value="Unassembled WGS sequence"/>
</dbReference>
<protein>
    <submittedName>
        <fullName evidence="3">Arrestin domain-containing protein 3</fullName>
    </submittedName>
</protein>
<dbReference type="SMART" id="SM01017">
    <property type="entry name" value="Arrestin_C"/>
    <property type="match status" value="1"/>
</dbReference>
<sequence length="391" mass="44464">MGKLEVFEINFDPGHGVFFAGSVVRGTIVIVLREAMKMRGLRMTCRGRAYVYWKEVENVGHKGGRQRVEAVENTAEEEYFNFRFPIWPQDGSILEDQMLAAGQHTFPFQFHLAPDLPPTFEGAYGYIRYWTKATIDKPWKFDHHTKRAFTIIPPLDLNMEPGLADPIQYRGELRTGCCCLPSGRFSGAIATNGRGFVPGNDVVLKVQVDNHTSSTCWAEAKIRMNITYVAGRRYKQERKVVATAYREQIPRGKDYIWQEKLQIPPLPPSHLKGCKIIKFQYILQFNVGSDAKCSWDEIEFEDEIIIGTKPLMMVSTPASLKNHGNQAVAKNAVSVTRQQHTELEGTPRYKESALFASVSIKDQDDTEHTLGELVFTPLYAFYCRRKSVQGK</sequence>